<evidence type="ECO:0000259" key="13">
    <source>
        <dbReference type="Pfam" id="PF01207"/>
    </source>
</evidence>
<dbReference type="InterPro" id="IPR004652">
    <property type="entry name" value="DusB-like"/>
</dbReference>
<keyword evidence="3" id="KW-0820">tRNA-binding</keyword>
<dbReference type="PIRSF" id="PIRSF006621">
    <property type="entry name" value="Dus"/>
    <property type="match status" value="1"/>
</dbReference>
<dbReference type="PANTHER" id="PTHR45846">
    <property type="entry name" value="TRNA-DIHYDROURIDINE(47) SYNTHASE [NAD(P)(+)]-LIKE"/>
    <property type="match status" value="1"/>
</dbReference>
<feature type="domain" description="DUS-like FMN-binding" evidence="13">
    <location>
        <begin position="10"/>
        <end position="314"/>
    </location>
</feature>
<protein>
    <recommendedName>
        <fullName evidence="12">tRNA-dihydrouridine synthase</fullName>
        <ecNumber evidence="12">1.3.1.-</ecNumber>
    </recommendedName>
</protein>
<dbReference type="SUPFAM" id="SSF51395">
    <property type="entry name" value="FMN-linked oxidoreductases"/>
    <property type="match status" value="1"/>
</dbReference>
<dbReference type="Gene3D" id="1.10.1200.80">
    <property type="entry name" value="Putative flavin oxidoreducatase, domain 2"/>
    <property type="match status" value="1"/>
</dbReference>
<accession>A0ABY7BSH9</accession>
<evidence type="ECO:0000256" key="6">
    <source>
        <dbReference type="ARBA" id="ARBA00022694"/>
    </source>
</evidence>
<evidence type="ECO:0000256" key="8">
    <source>
        <dbReference type="ARBA" id="ARBA00022884"/>
    </source>
</evidence>
<comment type="catalytic activity">
    <reaction evidence="10">
        <text>a 5,6-dihydrouridine in tRNA + NADP(+) = a uridine in tRNA + NADPH + H(+)</text>
        <dbReference type="Rhea" id="RHEA:23624"/>
        <dbReference type="Rhea" id="RHEA-COMP:13339"/>
        <dbReference type="Rhea" id="RHEA-COMP:13887"/>
        <dbReference type="ChEBI" id="CHEBI:15378"/>
        <dbReference type="ChEBI" id="CHEBI:57783"/>
        <dbReference type="ChEBI" id="CHEBI:58349"/>
        <dbReference type="ChEBI" id="CHEBI:65315"/>
        <dbReference type="ChEBI" id="CHEBI:74443"/>
    </reaction>
</comment>
<gene>
    <name evidence="14" type="primary">dusB</name>
    <name evidence="14" type="ORF">OTK00_000346</name>
</gene>
<keyword evidence="8" id="KW-0694">RNA-binding</keyword>
<dbReference type="InterPro" id="IPR013785">
    <property type="entry name" value="Aldolase_TIM"/>
</dbReference>
<dbReference type="InterPro" id="IPR018517">
    <property type="entry name" value="tRNA_hU_synthase_CS"/>
</dbReference>
<dbReference type="InterPro" id="IPR024036">
    <property type="entry name" value="tRNA-dHydroUridine_Synthase_C"/>
</dbReference>
<proteinExistence type="inferred from homology"/>
<evidence type="ECO:0000256" key="7">
    <source>
        <dbReference type="ARBA" id="ARBA00022857"/>
    </source>
</evidence>
<evidence type="ECO:0000256" key="3">
    <source>
        <dbReference type="ARBA" id="ARBA00022555"/>
    </source>
</evidence>
<comment type="function">
    <text evidence="2 12">Catalyzes the synthesis of 5,6-dihydrouridine (D), a modified base found in the D-loop of most tRNAs, via the reduction of the C5-C6 double bond in target uridines.</text>
</comment>
<keyword evidence="15" id="KW-1185">Reference proteome</keyword>
<reference evidence="14" key="1">
    <citation type="submission" date="2022-12" db="EMBL/GenBank/DDBJ databases">
        <authorList>
            <person name="Bing R.G."/>
            <person name="Willard D.J."/>
            <person name="Manesh M.J.H."/>
            <person name="Laemthong T."/>
            <person name="Crosby J.R."/>
            <person name="Kelly R.M."/>
        </authorList>
    </citation>
    <scope>NUCLEOTIDE SEQUENCE</scope>
    <source>
        <strain evidence="14">DSM 8990</strain>
    </source>
</reference>
<sequence>MLNIKGKLFLAPMAGFTYKTFRSLCSRFGADVTITEMVSAKAITMGSQKTKDLISFSDDEKIKGVQIFGSDPSTMAEAVKIIQDEFEYDFIDINMGCPVPKVVKSGEGSALMKNPSLAAKIVQEVAKVSRKPVSVKIRKGFDEGDANAPEFAYIMQESGASFVTVHGRTRSQMYSGKADWEIIGKVKERLRIPVVANGDIVDFESAKRAYEMTGADGIMIGRAALGNPWVFLQIKEGFENGQITTMVLPHQKIKVAIEFFKDLCAEKGEKMAVLEARKHLGFFVKGIENAAKIRDRINRISRAEDLIGYLENLSIELEQKAKMLDNNIEAEIF</sequence>
<dbReference type="Proteomes" id="UP001164909">
    <property type="component" value="Chromosome"/>
</dbReference>
<dbReference type="EC" id="1.3.1.-" evidence="12"/>
<name>A0ABY7BSH9_9FIRM</name>
<organism evidence="14 15">
    <name type="scientific">Caldicellulosiruptor morganii</name>
    <dbReference type="NCBI Taxonomy" id="1387555"/>
    <lineage>
        <taxon>Bacteria</taxon>
        <taxon>Bacillati</taxon>
        <taxon>Bacillota</taxon>
        <taxon>Bacillota incertae sedis</taxon>
        <taxon>Caldicellulosiruptorales</taxon>
        <taxon>Caldicellulosiruptoraceae</taxon>
        <taxon>Caldicellulosiruptor</taxon>
    </lineage>
</organism>
<dbReference type="RefSeq" id="WP_045170490.1">
    <property type="nucleotide sequence ID" value="NZ_CP113865.1"/>
</dbReference>
<dbReference type="Gene3D" id="3.20.20.70">
    <property type="entry name" value="Aldolase class I"/>
    <property type="match status" value="1"/>
</dbReference>
<evidence type="ECO:0000256" key="12">
    <source>
        <dbReference type="PIRNR" id="PIRNR006621"/>
    </source>
</evidence>
<dbReference type="GO" id="GO:0016491">
    <property type="term" value="F:oxidoreductase activity"/>
    <property type="evidence" value="ECO:0007669"/>
    <property type="project" value="UniProtKB-KW"/>
</dbReference>
<dbReference type="PANTHER" id="PTHR45846:SF1">
    <property type="entry name" value="TRNA-DIHYDROURIDINE(47) SYNTHASE [NAD(P)(+)]-LIKE"/>
    <property type="match status" value="1"/>
</dbReference>
<dbReference type="CDD" id="cd02801">
    <property type="entry name" value="DUS_like_FMN"/>
    <property type="match status" value="1"/>
</dbReference>
<comment type="cofactor">
    <cofactor evidence="1 12">
        <name>FMN</name>
        <dbReference type="ChEBI" id="CHEBI:58210"/>
    </cofactor>
</comment>
<keyword evidence="4 12" id="KW-0285">Flavoprotein</keyword>
<keyword evidence="5 12" id="KW-0288">FMN</keyword>
<keyword evidence="6 12" id="KW-0819">tRNA processing</keyword>
<evidence type="ECO:0000313" key="15">
    <source>
        <dbReference type="Proteomes" id="UP001164909"/>
    </source>
</evidence>
<evidence type="ECO:0000256" key="2">
    <source>
        <dbReference type="ARBA" id="ARBA00002790"/>
    </source>
</evidence>
<keyword evidence="9 12" id="KW-0560">Oxidoreductase</keyword>
<dbReference type="PROSITE" id="PS01136">
    <property type="entry name" value="UPF0034"/>
    <property type="match status" value="1"/>
</dbReference>
<dbReference type="Pfam" id="PF01207">
    <property type="entry name" value="Dus"/>
    <property type="match status" value="1"/>
</dbReference>
<evidence type="ECO:0000256" key="11">
    <source>
        <dbReference type="ARBA" id="ARBA00048802"/>
    </source>
</evidence>
<evidence type="ECO:0000256" key="5">
    <source>
        <dbReference type="ARBA" id="ARBA00022643"/>
    </source>
</evidence>
<evidence type="ECO:0000256" key="4">
    <source>
        <dbReference type="ARBA" id="ARBA00022630"/>
    </source>
</evidence>
<dbReference type="NCBIfam" id="TIGR00737">
    <property type="entry name" value="nifR3_yhdG"/>
    <property type="match status" value="1"/>
</dbReference>
<evidence type="ECO:0000256" key="1">
    <source>
        <dbReference type="ARBA" id="ARBA00001917"/>
    </source>
</evidence>
<evidence type="ECO:0000256" key="10">
    <source>
        <dbReference type="ARBA" id="ARBA00048205"/>
    </source>
</evidence>
<keyword evidence="7" id="KW-0521">NADP</keyword>
<dbReference type="EMBL" id="CP113865">
    <property type="protein sequence ID" value="WAM34171.1"/>
    <property type="molecule type" value="Genomic_DNA"/>
</dbReference>
<dbReference type="InterPro" id="IPR001269">
    <property type="entry name" value="DUS_fam"/>
</dbReference>
<evidence type="ECO:0000313" key="14">
    <source>
        <dbReference type="EMBL" id="WAM34171.1"/>
    </source>
</evidence>
<dbReference type="InterPro" id="IPR035587">
    <property type="entry name" value="DUS-like_FMN-bd"/>
</dbReference>
<comment type="similarity">
    <text evidence="12">Belongs to the dus family.</text>
</comment>
<evidence type="ECO:0000256" key="9">
    <source>
        <dbReference type="ARBA" id="ARBA00023002"/>
    </source>
</evidence>
<comment type="catalytic activity">
    <reaction evidence="11">
        <text>a 5,6-dihydrouridine in tRNA + NAD(+) = a uridine in tRNA + NADH + H(+)</text>
        <dbReference type="Rhea" id="RHEA:54452"/>
        <dbReference type="Rhea" id="RHEA-COMP:13339"/>
        <dbReference type="Rhea" id="RHEA-COMP:13887"/>
        <dbReference type="ChEBI" id="CHEBI:15378"/>
        <dbReference type="ChEBI" id="CHEBI:57540"/>
        <dbReference type="ChEBI" id="CHEBI:57945"/>
        <dbReference type="ChEBI" id="CHEBI:65315"/>
        <dbReference type="ChEBI" id="CHEBI:74443"/>
    </reaction>
</comment>